<evidence type="ECO:0000313" key="1">
    <source>
        <dbReference type="EMBL" id="QZE13849.1"/>
    </source>
</evidence>
<proteinExistence type="predicted"/>
<organism evidence="1 2">
    <name type="scientific">Halosquirtibacter laminarini</name>
    <dbReference type="NCBI Taxonomy" id="3374600"/>
    <lineage>
        <taxon>Bacteria</taxon>
        <taxon>Pseudomonadati</taxon>
        <taxon>Bacteroidota</taxon>
        <taxon>Bacteroidia</taxon>
        <taxon>Marinilabiliales</taxon>
        <taxon>Prolixibacteraceae</taxon>
        <taxon>Halosquirtibacter</taxon>
    </lineage>
</organism>
<keyword evidence="2" id="KW-1185">Reference proteome</keyword>
<sequence length="208" mass="24630">MVKTLGEIKNNSSQKEKTSYKDTVVTHCTQKRCRVTDKQIISRDKFRQCSHLLKKTKVVWKGGFHQPTDRGFYHDCFSYNMHHAFRWRENRWYLNPARVMLSKRIPGFQLRDFSTTIINRELLQIDIDKPYILNNFNGGFAIFLDDTGNDIFISDLEIIEENCFATIPDSFYDVPFHLHLSLYRRYAIFDIATKEVFDSIYLGCFQNS</sequence>
<evidence type="ECO:0000313" key="2">
    <source>
        <dbReference type="Proteomes" id="UP000826212"/>
    </source>
</evidence>
<protein>
    <submittedName>
        <fullName evidence="1">Uncharacterized protein</fullName>
    </submittedName>
</protein>
<accession>A0AC61NNG7</accession>
<dbReference type="EMBL" id="CP081303">
    <property type="protein sequence ID" value="QZE13849.1"/>
    <property type="molecule type" value="Genomic_DNA"/>
</dbReference>
<reference evidence="1" key="1">
    <citation type="submission" date="2021-08" db="EMBL/GenBank/DDBJ databases">
        <title>Novel anaerobic bacterium isolated from sea squirt in East Sea, Republic of Korea.</title>
        <authorList>
            <person name="Nguyen T.H."/>
            <person name="Li Z."/>
            <person name="Lee Y.-J."/>
            <person name="Ko J."/>
            <person name="Kim S.-G."/>
        </authorList>
    </citation>
    <scope>NUCLEOTIDE SEQUENCE</scope>
    <source>
        <strain evidence="1">KCTC 25031</strain>
    </source>
</reference>
<name>A0AC61NNG7_9BACT</name>
<dbReference type="Proteomes" id="UP000826212">
    <property type="component" value="Chromosome"/>
</dbReference>
<gene>
    <name evidence="1" type="ORF">K4L44_15065</name>
</gene>